<dbReference type="EMBL" id="CP071091">
    <property type="protein sequence ID" value="QSQ13097.1"/>
    <property type="molecule type" value="Genomic_DNA"/>
</dbReference>
<protein>
    <recommendedName>
        <fullName evidence="6">Restriction endonuclease</fullName>
    </recommendedName>
</protein>
<accession>A0ABX7N2Z6</accession>
<dbReference type="Pfam" id="PF09233">
    <property type="entry name" value="Endonuc-EcoRV"/>
    <property type="match status" value="1"/>
</dbReference>
<reference evidence="4 5" key="1">
    <citation type="submission" date="2021-02" db="EMBL/GenBank/DDBJ databases">
        <title>De Novo genome assembly of isolated myxobacteria.</title>
        <authorList>
            <person name="Stevens D.C."/>
        </authorList>
    </citation>
    <scope>NUCLEOTIDE SEQUENCE [LARGE SCALE GENOMIC DNA]</scope>
    <source>
        <strain evidence="4 5">SCHIC003</strain>
    </source>
</reference>
<keyword evidence="3" id="KW-0378">Hydrolase</keyword>
<dbReference type="InterPro" id="IPR015314">
    <property type="entry name" value="Restrct_endonuc_II_EcoRV"/>
</dbReference>
<dbReference type="Gene3D" id="3.40.600.10">
    <property type="entry name" value="DNA mismatch repair MutH/Restriction endonuclease, type II"/>
    <property type="match status" value="1"/>
</dbReference>
<organism evidence="4 5">
    <name type="scientific">Myxococcus landrumensis</name>
    <dbReference type="NCBI Taxonomy" id="2813577"/>
    <lineage>
        <taxon>Bacteria</taxon>
        <taxon>Pseudomonadati</taxon>
        <taxon>Myxococcota</taxon>
        <taxon>Myxococcia</taxon>
        <taxon>Myxococcales</taxon>
        <taxon>Cystobacterineae</taxon>
        <taxon>Myxococcaceae</taxon>
        <taxon>Myxococcus</taxon>
    </lineage>
</organism>
<name>A0ABX7N2Z6_9BACT</name>
<evidence type="ECO:0008006" key="6">
    <source>
        <dbReference type="Google" id="ProtNLM"/>
    </source>
</evidence>
<dbReference type="InterPro" id="IPR011335">
    <property type="entry name" value="Restrct_endonuc-II-like"/>
</dbReference>
<sequence length="170" mass="19305">MNLPVEFAEAVQRQGVRFKVQGLLGGRDRAYTLGTAPQELSALFELYCQPLIVDIADRHGLRIADAPRAVYPSFTLMKNEADRAKVAIDIKTTFRRPDITFPLGPYTAFSRNGAQGTRYPLDHYAEHWVIGFVYTQDDDIEWFVQERYKLTDAPPVSAQDNTSLSLPIRR</sequence>
<proteinExistence type="predicted"/>
<dbReference type="InterPro" id="IPR037057">
    <property type="entry name" value="DNA_rep_MutH/T2_RE_sf"/>
</dbReference>
<dbReference type="SUPFAM" id="SSF52980">
    <property type="entry name" value="Restriction endonuclease-like"/>
    <property type="match status" value="1"/>
</dbReference>
<keyword evidence="5" id="KW-1185">Reference proteome</keyword>
<evidence type="ECO:0000313" key="5">
    <source>
        <dbReference type="Proteomes" id="UP000663090"/>
    </source>
</evidence>
<evidence type="ECO:0000256" key="1">
    <source>
        <dbReference type="ARBA" id="ARBA00022722"/>
    </source>
</evidence>
<keyword evidence="2" id="KW-0255">Endonuclease</keyword>
<evidence type="ECO:0000313" key="4">
    <source>
        <dbReference type="EMBL" id="QSQ13097.1"/>
    </source>
</evidence>
<evidence type="ECO:0000256" key="2">
    <source>
        <dbReference type="ARBA" id="ARBA00022759"/>
    </source>
</evidence>
<dbReference type="RefSeq" id="WP_206714802.1">
    <property type="nucleotide sequence ID" value="NZ_CP071091.1"/>
</dbReference>
<keyword evidence="1" id="KW-0540">Nuclease</keyword>
<evidence type="ECO:0000256" key="3">
    <source>
        <dbReference type="ARBA" id="ARBA00022801"/>
    </source>
</evidence>
<gene>
    <name evidence="4" type="ORF">JY572_32855</name>
</gene>
<dbReference type="Proteomes" id="UP000663090">
    <property type="component" value="Chromosome"/>
</dbReference>